<reference evidence="1" key="2">
    <citation type="journal article" date="2022" name="New Phytol.">
        <title>Evolutionary transition to the ectomycorrhizal habit in the genomes of a hyperdiverse lineage of mushroom-forming fungi.</title>
        <authorList>
            <person name="Looney B."/>
            <person name="Miyauchi S."/>
            <person name="Morin E."/>
            <person name="Drula E."/>
            <person name="Courty P.E."/>
            <person name="Kohler A."/>
            <person name="Kuo A."/>
            <person name="LaButti K."/>
            <person name="Pangilinan J."/>
            <person name="Lipzen A."/>
            <person name="Riley R."/>
            <person name="Andreopoulos W."/>
            <person name="He G."/>
            <person name="Johnson J."/>
            <person name="Nolan M."/>
            <person name="Tritt A."/>
            <person name="Barry K.W."/>
            <person name="Grigoriev I.V."/>
            <person name="Nagy L.G."/>
            <person name="Hibbett D."/>
            <person name="Henrissat B."/>
            <person name="Matheny P.B."/>
            <person name="Labbe J."/>
            <person name="Martin F.M."/>
        </authorList>
    </citation>
    <scope>NUCLEOTIDE SEQUENCE</scope>
    <source>
        <strain evidence="1">HHB10654</strain>
    </source>
</reference>
<accession>A0ACB8TDQ8</accession>
<dbReference type="EMBL" id="MU277192">
    <property type="protein sequence ID" value="KAI0066559.1"/>
    <property type="molecule type" value="Genomic_DNA"/>
</dbReference>
<protein>
    <submittedName>
        <fullName evidence="1">Homeobox-domain-containing protein</fullName>
    </submittedName>
</protein>
<reference evidence="1" key="1">
    <citation type="submission" date="2021-03" db="EMBL/GenBank/DDBJ databases">
        <authorList>
            <consortium name="DOE Joint Genome Institute"/>
            <person name="Ahrendt S."/>
            <person name="Looney B.P."/>
            <person name="Miyauchi S."/>
            <person name="Morin E."/>
            <person name="Drula E."/>
            <person name="Courty P.E."/>
            <person name="Chicoki N."/>
            <person name="Fauchery L."/>
            <person name="Kohler A."/>
            <person name="Kuo A."/>
            <person name="Labutti K."/>
            <person name="Pangilinan J."/>
            <person name="Lipzen A."/>
            <person name="Riley R."/>
            <person name="Andreopoulos W."/>
            <person name="He G."/>
            <person name="Johnson J."/>
            <person name="Barry K.W."/>
            <person name="Grigoriev I.V."/>
            <person name="Nagy L."/>
            <person name="Hibbett D."/>
            <person name="Henrissat B."/>
            <person name="Matheny P.B."/>
            <person name="Labbe J."/>
            <person name="Martin F."/>
        </authorList>
    </citation>
    <scope>NUCLEOTIDE SEQUENCE</scope>
    <source>
        <strain evidence="1">HHB10654</strain>
    </source>
</reference>
<evidence type="ECO:0000313" key="2">
    <source>
        <dbReference type="Proteomes" id="UP000814140"/>
    </source>
</evidence>
<keyword evidence="1" id="KW-0238">DNA-binding</keyword>
<comment type="caution">
    <text evidence="1">The sequence shown here is derived from an EMBL/GenBank/DDBJ whole genome shotgun (WGS) entry which is preliminary data.</text>
</comment>
<name>A0ACB8TDQ8_9AGAM</name>
<keyword evidence="1" id="KW-0371">Homeobox</keyword>
<gene>
    <name evidence="1" type="ORF">BV25DRAFT_1988309</name>
</gene>
<keyword evidence="2" id="KW-1185">Reference proteome</keyword>
<organism evidence="1 2">
    <name type="scientific">Artomyces pyxidatus</name>
    <dbReference type="NCBI Taxonomy" id="48021"/>
    <lineage>
        <taxon>Eukaryota</taxon>
        <taxon>Fungi</taxon>
        <taxon>Dikarya</taxon>
        <taxon>Basidiomycota</taxon>
        <taxon>Agaricomycotina</taxon>
        <taxon>Agaricomycetes</taxon>
        <taxon>Russulales</taxon>
        <taxon>Auriscalpiaceae</taxon>
        <taxon>Artomyces</taxon>
    </lineage>
</organism>
<proteinExistence type="predicted"/>
<sequence>MSPARPDLARTSSLTSVESDGAASDSRRTRKRFTDWQLAMLEQLFHRTSHPTRDEREALARDLRMEQKSVTIWFQNRRQSERKAALHTTPNARKDAHTTPARRTTPRVKLDDLATRSERRTGLPRAPDPSKSLWDNMPSSPLAPPSPPRRELVEFGRGRTLEWACAAARLSGRSGDETEDEDEEEPHEAITPMGSLSGGVFWEKTKSGGAMPVQGKSQRGEKRIEKGKERERVTDDEVMTAALVLCGLGRRS</sequence>
<evidence type="ECO:0000313" key="1">
    <source>
        <dbReference type="EMBL" id="KAI0066559.1"/>
    </source>
</evidence>
<dbReference type="Proteomes" id="UP000814140">
    <property type="component" value="Unassembled WGS sequence"/>
</dbReference>